<sequence>MGSPYAAQPGYDVVHSQQAEERITLLVTTVDIGEGRAGRIEVCLGDDPIDVATAFCARHGLPEAIVLPLAQHLEENLAENEAAAAEAAGTPNSGRYAVQSGVQADAQDSDDEGEDSPYAARHSTPLNNGSTSGPAGQAGSQQGPGSSQQTASPAQHHQVGASSRNSGARQSPQPPQEAGGAGPRPQTAHSTPQAASGAQAQLQAPAKAPEADEQQGPLSYRPASIHSARGAEYYNRPPATSTKSPDSGSDSGAPYRSSGGSQPAHTRLYADHFRKQQRLEEERRLRDLEIQLKTEQVHIAPASNKLASHRTTGAYRNYGERLYVEGRLDALKREQLAHRVREEEARAEVDQFSFQPEISKLAQQIKQDEAERGSTTAYQRLYQRAATAKRQERMQAIRQEQDDAEVKECSFRPAINSKSSRMVQQRQQILKESGIAGYEQLYNDSMRRALKLQQLAQRPPEGATFRPRVNTSSVVLRKLLEGRAEGEVATTGPGADVATRLLEKGRRYQEKLQEAQRRQEEQPRDAATGQPLFRPKTHRAPQWERNPEGTPIGEYLYSIQAEWDERAARVQHASQHRKEQSAASTFVNTRSERLVDRLKRERFRAVFEYLGRGDPAPVLNLLDTIQDEAFMDTIDPEVRADIECAGRLLARAISRRQRTELQDSATSAPGSARGASPSFAQSTEGEVDVGGFVALMEDVMARTKGLTRQYLLPMPSVRQKFEEPTFRPAIDPHSQLLAARLRPASLPAYEALFKTAEQQATKREHMQRAAEAATLKECLFHPIMLAQPKGAQGRAIKMAAELSSKQASESGEASASSAAKRTQRRLEPSAGSRPSTGATPAFAFGCAGKAEAEAGGDGGTHFDVLEQQINEALLRLSLSEEQVAASLRQAAAAEVQAEAEAPREPLAAVQVARSVVASGHQLESQAICSSPSPEDLIAMPTGCGGTSSSLSAFNPLAAFNDGCSSAASPALPSATTVAWPDGSREAVAHPAGGSSTGTGTGCEELVGLDLHALACADLPEHAPQQPVAAA</sequence>
<accession>A0A9D4TPR0</accession>
<feature type="region of interest" description="Disordered" evidence="1">
    <location>
        <begin position="802"/>
        <end position="838"/>
    </location>
</feature>
<feature type="compositionally biased region" description="Polar residues" evidence="1">
    <location>
        <begin position="160"/>
        <end position="171"/>
    </location>
</feature>
<comment type="caution">
    <text evidence="2">The sequence shown here is derived from an EMBL/GenBank/DDBJ whole genome shotgun (WGS) entry which is preliminary data.</text>
</comment>
<dbReference type="PANTHER" id="PTHR35381:SF1">
    <property type="entry name" value="EF-HAND DOMAIN-CONTAINING PROTEIN"/>
    <property type="match status" value="1"/>
</dbReference>
<feature type="compositionally biased region" description="Low complexity" evidence="1">
    <location>
        <begin position="129"/>
        <end position="153"/>
    </location>
</feature>
<feature type="compositionally biased region" description="Low complexity" evidence="1">
    <location>
        <begin position="664"/>
        <end position="680"/>
    </location>
</feature>
<dbReference type="Gene3D" id="3.10.20.870">
    <property type="entry name" value="PFU (PLAA family ubiquitin binding), C-terminal domain"/>
    <property type="match status" value="1"/>
</dbReference>
<feature type="region of interest" description="Disordered" evidence="1">
    <location>
        <begin position="658"/>
        <end position="683"/>
    </location>
</feature>
<feature type="region of interest" description="Disordered" evidence="1">
    <location>
        <begin position="510"/>
        <end position="551"/>
    </location>
</feature>
<feature type="region of interest" description="Disordered" evidence="1">
    <location>
        <begin position="233"/>
        <end position="264"/>
    </location>
</feature>
<dbReference type="AlphaFoldDB" id="A0A9D4TPR0"/>
<dbReference type="Proteomes" id="UP001055712">
    <property type="component" value="Unassembled WGS sequence"/>
</dbReference>
<feature type="compositionally biased region" description="Low complexity" evidence="1">
    <location>
        <begin position="193"/>
        <end position="208"/>
    </location>
</feature>
<name>A0A9D4TPR0_CHLVU</name>
<evidence type="ECO:0000313" key="3">
    <source>
        <dbReference type="Proteomes" id="UP001055712"/>
    </source>
</evidence>
<evidence type="ECO:0000256" key="1">
    <source>
        <dbReference type="SAM" id="MobiDB-lite"/>
    </source>
</evidence>
<dbReference type="PANTHER" id="PTHR35381">
    <property type="entry name" value="EF-HAND DOMAIN-CONTAINING PROTEIN"/>
    <property type="match status" value="1"/>
</dbReference>
<gene>
    <name evidence="2" type="ORF">D9Q98_004459</name>
</gene>
<reference evidence="2" key="1">
    <citation type="journal article" date="2019" name="Plant J.">
        <title>Chlorella vulgaris genome assembly and annotation reveals the molecular basis for metabolic acclimation to high light conditions.</title>
        <authorList>
            <person name="Cecchin M."/>
            <person name="Marcolungo L."/>
            <person name="Rossato M."/>
            <person name="Girolomoni L."/>
            <person name="Cosentino E."/>
            <person name="Cuine S."/>
            <person name="Li-Beisson Y."/>
            <person name="Delledonne M."/>
            <person name="Ballottari M."/>
        </authorList>
    </citation>
    <scope>NUCLEOTIDE SEQUENCE</scope>
    <source>
        <strain evidence="2">211/11P</strain>
    </source>
</reference>
<feature type="compositionally biased region" description="Basic and acidic residues" evidence="1">
    <location>
        <begin position="510"/>
        <end position="524"/>
    </location>
</feature>
<dbReference type="OrthoDB" id="512914at2759"/>
<dbReference type="InterPro" id="IPR038122">
    <property type="entry name" value="PFU_sf"/>
</dbReference>
<feature type="compositionally biased region" description="Low complexity" evidence="1">
    <location>
        <begin position="803"/>
        <end position="820"/>
    </location>
</feature>
<protein>
    <submittedName>
        <fullName evidence="2">Uncharacterized protein</fullName>
    </submittedName>
</protein>
<feature type="region of interest" description="Disordered" evidence="1">
    <location>
        <begin position="101"/>
        <end position="220"/>
    </location>
</feature>
<dbReference type="EMBL" id="SIDB01000006">
    <property type="protein sequence ID" value="KAI3431406.1"/>
    <property type="molecule type" value="Genomic_DNA"/>
</dbReference>
<feature type="compositionally biased region" description="Polar residues" evidence="1">
    <location>
        <begin position="238"/>
        <end position="250"/>
    </location>
</feature>
<organism evidence="2 3">
    <name type="scientific">Chlorella vulgaris</name>
    <name type="common">Green alga</name>
    <dbReference type="NCBI Taxonomy" id="3077"/>
    <lineage>
        <taxon>Eukaryota</taxon>
        <taxon>Viridiplantae</taxon>
        <taxon>Chlorophyta</taxon>
        <taxon>core chlorophytes</taxon>
        <taxon>Trebouxiophyceae</taxon>
        <taxon>Chlorellales</taxon>
        <taxon>Chlorellaceae</taxon>
        <taxon>Chlorella clade</taxon>
        <taxon>Chlorella</taxon>
    </lineage>
</organism>
<evidence type="ECO:0000313" key="2">
    <source>
        <dbReference type="EMBL" id="KAI3431406.1"/>
    </source>
</evidence>
<keyword evidence="3" id="KW-1185">Reference proteome</keyword>
<reference evidence="2" key="2">
    <citation type="submission" date="2020-11" db="EMBL/GenBank/DDBJ databases">
        <authorList>
            <person name="Cecchin M."/>
            <person name="Marcolungo L."/>
            <person name="Rossato M."/>
            <person name="Girolomoni L."/>
            <person name="Cosentino E."/>
            <person name="Cuine S."/>
            <person name="Li-Beisson Y."/>
            <person name="Delledonne M."/>
            <person name="Ballottari M."/>
        </authorList>
    </citation>
    <scope>NUCLEOTIDE SEQUENCE</scope>
    <source>
        <strain evidence="2">211/11P</strain>
        <tissue evidence="2">Whole cell</tissue>
    </source>
</reference>
<proteinExistence type="predicted"/>